<comment type="similarity">
    <text evidence="2 9">Belongs to the gluconokinase GntK/GntV family.</text>
</comment>
<evidence type="ECO:0000256" key="2">
    <source>
        <dbReference type="ARBA" id="ARBA00008420"/>
    </source>
</evidence>
<name>A0A815H3E3_9BILA</name>
<dbReference type="PANTHER" id="PTHR43442">
    <property type="entry name" value="GLUCONOKINASE-RELATED"/>
    <property type="match status" value="1"/>
</dbReference>
<evidence type="ECO:0000256" key="5">
    <source>
        <dbReference type="ARBA" id="ARBA00022741"/>
    </source>
</evidence>
<dbReference type="GO" id="GO:0005737">
    <property type="term" value="C:cytoplasm"/>
    <property type="evidence" value="ECO:0007669"/>
    <property type="project" value="TreeGrafter"/>
</dbReference>
<dbReference type="InterPro" id="IPR027417">
    <property type="entry name" value="P-loop_NTPase"/>
</dbReference>
<proteinExistence type="inferred from homology"/>
<reference evidence="11" key="1">
    <citation type="submission" date="2021-02" db="EMBL/GenBank/DDBJ databases">
        <authorList>
            <person name="Nowell W R."/>
        </authorList>
    </citation>
    <scope>NUCLEOTIDE SEQUENCE</scope>
</reference>
<evidence type="ECO:0000256" key="7">
    <source>
        <dbReference type="ARBA" id="ARBA00022840"/>
    </source>
</evidence>
<dbReference type="Proteomes" id="UP000663891">
    <property type="component" value="Unassembled WGS sequence"/>
</dbReference>
<dbReference type="GO" id="GO:0046316">
    <property type="term" value="F:gluconokinase activity"/>
    <property type="evidence" value="ECO:0007669"/>
    <property type="project" value="UniProtKB-EC"/>
</dbReference>
<dbReference type="GO" id="GO:0005975">
    <property type="term" value="P:carbohydrate metabolic process"/>
    <property type="evidence" value="ECO:0007669"/>
    <property type="project" value="InterPro"/>
</dbReference>
<evidence type="ECO:0000256" key="4">
    <source>
        <dbReference type="ARBA" id="ARBA00022679"/>
    </source>
</evidence>
<dbReference type="EC" id="2.7.1.12" evidence="3 9"/>
<keyword evidence="6 9" id="KW-0418">Kinase</keyword>
<evidence type="ECO:0000313" key="11">
    <source>
        <dbReference type="EMBL" id="CAF1345792.1"/>
    </source>
</evidence>
<gene>
    <name evidence="10" type="ORF">JYZ213_LOCUS11358</name>
    <name evidence="13" type="ORF">OKA104_LOCUS18943</name>
    <name evidence="12" type="ORF">OXD698_LOCUS4108</name>
    <name evidence="11" type="ORF">VCS650_LOCUS33484</name>
</gene>
<protein>
    <recommendedName>
        <fullName evidence="3 9">Gluconokinase</fullName>
        <ecNumber evidence="3 9">2.7.1.12</ecNumber>
    </recommendedName>
</protein>
<evidence type="ECO:0000313" key="14">
    <source>
        <dbReference type="Proteomes" id="UP000663891"/>
    </source>
</evidence>
<dbReference type="OrthoDB" id="275177at2759"/>
<dbReference type="Proteomes" id="UP000663845">
    <property type="component" value="Unassembled WGS sequence"/>
</dbReference>
<dbReference type="AlphaFoldDB" id="A0A815H3E3"/>
<dbReference type="GO" id="GO:0005524">
    <property type="term" value="F:ATP binding"/>
    <property type="evidence" value="ECO:0007669"/>
    <property type="project" value="UniProtKB-KW"/>
</dbReference>
<accession>A0A815H3E3</accession>
<dbReference type="UniPathway" id="UPA00792"/>
<organism evidence="11 14">
    <name type="scientific">Adineta steineri</name>
    <dbReference type="NCBI Taxonomy" id="433720"/>
    <lineage>
        <taxon>Eukaryota</taxon>
        <taxon>Metazoa</taxon>
        <taxon>Spiralia</taxon>
        <taxon>Gnathifera</taxon>
        <taxon>Rotifera</taxon>
        <taxon>Eurotatoria</taxon>
        <taxon>Bdelloidea</taxon>
        <taxon>Adinetida</taxon>
        <taxon>Adinetidae</taxon>
        <taxon>Adineta</taxon>
    </lineage>
</organism>
<evidence type="ECO:0000256" key="6">
    <source>
        <dbReference type="ARBA" id="ARBA00022777"/>
    </source>
</evidence>
<comment type="caution">
    <text evidence="11">The sequence shown here is derived from an EMBL/GenBank/DDBJ whole genome shotgun (WGS) entry which is preliminary data.</text>
</comment>
<evidence type="ECO:0000313" key="13">
    <source>
        <dbReference type="EMBL" id="CAF3808954.1"/>
    </source>
</evidence>
<evidence type="ECO:0000313" key="12">
    <source>
        <dbReference type="EMBL" id="CAF3554733.1"/>
    </source>
</evidence>
<keyword evidence="7 9" id="KW-0067">ATP-binding</keyword>
<dbReference type="Gene3D" id="3.40.50.300">
    <property type="entry name" value="P-loop containing nucleotide triphosphate hydrolases"/>
    <property type="match status" value="1"/>
</dbReference>
<dbReference type="EMBL" id="CAJOAZ010000152">
    <property type="protein sequence ID" value="CAF3554733.1"/>
    <property type="molecule type" value="Genomic_DNA"/>
</dbReference>
<evidence type="ECO:0000256" key="1">
    <source>
        <dbReference type="ARBA" id="ARBA00004875"/>
    </source>
</evidence>
<dbReference type="EMBL" id="CAJNOG010000085">
    <property type="protein sequence ID" value="CAF0916247.1"/>
    <property type="molecule type" value="Genomic_DNA"/>
</dbReference>
<dbReference type="Proteomes" id="UP000663844">
    <property type="component" value="Unassembled WGS sequence"/>
</dbReference>
<evidence type="ECO:0000313" key="10">
    <source>
        <dbReference type="EMBL" id="CAF0916247.1"/>
    </source>
</evidence>
<evidence type="ECO:0000256" key="8">
    <source>
        <dbReference type="ARBA" id="ARBA00048090"/>
    </source>
</evidence>
<dbReference type="Proteomes" id="UP000663881">
    <property type="component" value="Unassembled WGS sequence"/>
</dbReference>
<dbReference type="Pfam" id="PF13671">
    <property type="entry name" value="AAA_33"/>
    <property type="match status" value="1"/>
</dbReference>
<dbReference type="PANTHER" id="PTHR43442:SF3">
    <property type="entry name" value="GLUCONOKINASE-RELATED"/>
    <property type="match status" value="1"/>
</dbReference>
<evidence type="ECO:0000256" key="9">
    <source>
        <dbReference type="RuleBase" id="RU363066"/>
    </source>
</evidence>
<dbReference type="EMBL" id="CAJNON010000653">
    <property type="protein sequence ID" value="CAF1345792.1"/>
    <property type="molecule type" value="Genomic_DNA"/>
</dbReference>
<dbReference type="CDD" id="cd02021">
    <property type="entry name" value="GntK"/>
    <property type="match status" value="1"/>
</dbReference>
<dbReference type="InterPro" id="IPR006001">
    <property type="entry name" value="Therm_gnt_kin"/>
</dbReference>
<dbReference type="NCBIfam" id="TIGR01313">
    <property type="entry name" value="therm_gnt_kin"/>
    <property type="match status" value="1"/>
</dbReference>
<comment type="catalytic activity">
    <reaction evidence="8 9">
        <text>D-gluconate + ATP = 6-phospho-D-gluconate + ADP + H(+)</text>
        <dbReference type="Rhea" id="RHEA:19433"/>
        <dbReference type="ChEBI" id="CHEBI:15378"/>
        <dbReference type="ChEBI" id="CHEBI:18391"/>
        <dbReference type="ChEBI" id="CHEBI:30616"/>
        <dbReference type="ChEBI" id="CHEBI:58759"/>
        <dbReference type="ChEBI" id="CHEBI:456216"/>
        <dbReference type="EC" id="2.7.1.12"/>
    </reaction>
</comment>
<comment type="pathway">
    <text evidence="1 9">Carbohydrate acid metabolism; D-gluconate degradation.</text>
</comment>
<evidence type="ECO:0000256" key="3">
    <source>
        <dbReference type="ARBA" id="ARBA00012054"/>
    </source>
</evidence>
<dbReference type="SUPFAM" id="SSF52540">
    <property type="entry name" value="P-loop containing nucleoside triphosphate hydrolases"/>
    <property type="match status" value="1"/>
</dbReference>
<sequence>MPIVIIGGVTATGKTTTAKKLGDLYNWDYIEADEYHPQANIDKMHAGIALTDEDRLPWLRKLHEQLEKYSSLNQSCIITCSALKKTYRQILLTGTSDPDIKGKLPTEDFYLIMLTLSRDELHKRLLQRQTEHFMNPALLESQLDTLELPKNDEDEPHMYIVNCDGLTLDDIVHKIQNIVKQ</sequence>
<dbReference type="EMBL" id="CAJOAY010001199">
    <property type="protein sequence ID" value="CAF3808954.1"/>
    <property type="molecule type" value="Genomic_DNA"/>
</dbReference>
<keyword evidence="4 9" id="KW-0808">Transferase</keyword>
<keyword evidence="5 9" id="KW-0547">Nucleotide-binding</keyword>